<feature type="domain" description="N-acetyltransferase" evidence="1">
    <location>
        <begin position="134"/>
        <end position="285"/>
    </location>
</feature>
<dbReference type="NCBIfam" id="TIGR03827">
    <property type="entry name" value="GNAT_ablB"/>
    <property type="match status" value="1"/>
</dbReference>
<dbReference type="CDD" id="cd04301">
    <property type="entry name" value="NAT_SF"/>
    <property type="match status" value="1"/>
</dbReference>
<dbReference type="Proteomes" id="UP000269097">
    <property type="component" value="Chromosome"/>
</dbReference>
<dbReference type="GO" id="GO:0008080">
    <property type="term" value="F:N-acetyltransferase activity"/>
    <property type="evidence" value="ECO:0007669"/>
    <property type="project" value="InterPro"/>
</dbReference>
<dbReference type="InterPro" id="IPR016181">
    <property type="entry name" value="Acyl_CoA_acyltransferase"/>
</dbReference>
<organism evidence="2 3">
    <name type="scientific">Cohnella candidum</name>
    <dbReference type="NCBI Taxonomy" id="2674991"/>
    <lineage>
        <taxon>Bacteria</taxon>
        <taxon>Bacillati</taxon>
        <taxon>Bacillota</taxon>
        <taxon>Bacilli</taxon>
        <taxon>Bacillales</taxon>
        <taxon>Paenibacillaceae</taxon>
        <taxon>Cohnella</taxon>
    </lineage>
</organism>
<evidence type="ECO:0000313" key="3">
    <source>
        <dbReference type="Proteomes" id="UP000269097"/>
    </source>
</evidence>
<dbReference type="RefSeq" id="WP_123041506.1">
    <property type="nucleotide sequence ID" value="NZ_CP033433.1"/>
</dbReference>
<reference evidence="2 3" key="1">
    <citation type="submission" date="2018-10" db="EMBL/GenBank/DDBJ databases">
        <title>Genome Sequence of Cohnella sp.</title>
        <authorList>
            <person name="Srinivasan S."/>
            <person name="Kim M.K."/>
        </authorList>
    </citation>
    <scope>NUCLEOTIDE SEQUENCE [LARGE SCALE GENOMIC DNA]</scope>
    <source>
        <strain evidence="2 3">18JY8-7</strain>
    </source>
</reference>
<dbReference type="EMBL" id="CP033433">
    <property type="protein sequence ID" value="AYQ73424.1"/>
    <property type="molecule type" value="Genomic_DNA"/>
</dbReference>
<dbReference type="InterPro" id="IPR000182">
    <property type="entry name" value="GNAT_dom"/>
</dbReference>
<dbReference type="Pfam" id="PF00583">
    <property type="entry name" value="Acetyltransf_1"/>
    <property type="match status" value="1"/>
</dbReference>
<proteinExistence type="predicted"/>
<keyword evidence="3" id="KW-1185">Reference proteome</keyword>
<keyword evidence="2" id="KW-0808">Transferase</keyword>
<dbReference type="SUPFAM" id="SSF55729">
    <property type="entry name" value="Acyl-CoA N-acyltransferases (Nat)"/>
    <property type="match status" value="1"/>
</dbReference>
<evidence type="ECO:0000313" key="2">
    <source>
        <dbReference type="EMBL" id="AYQ73424.1"/>
    </source>
</evidence>
<dbReference type="KEGG" id="coh:EAV92_13085"/>
<sequence>MADASVIYTMAHVKGNGFEAELCLDPANRRLRVDDYRGQPEPLHRHIFELAEERAFTKIFVKSHEEDWPRFLSLGYMLEGVYQGYFAGSDAYCMAVYLDPDRRTSGRWIEEDRLLSQVLALQARPERVRQDDGTLLRPAVSEDAAPLAALFGQIFRTYPTPMSDPSYVAKVLAEGTLFCVIEREGRIVSAASAEVNVKYRNAEITDCVTAPEERGQGRVTTLIRALEEHLKERNIHCAYSLSRATSYGMNAALFRTGYRYSGRLANNCDIGGGYEDMNLWVKKLAFV</sequence>
<gene>
    <name evidence="2" type="primary">ablB</name>
    <name evidence="2" type="ORF">EAV92_13085</name>
</gene>
<dbReference type="PROSITE" id="PS51186">
    <property type="entry name" value="GNAT"/>
    <property type="match status" value="1"/>
</dbReference>
<evidence type="ECO:0000259" key="1">
    <source>
        <dbReference type="PROSITE" id="PS51186"/>
    </source>
</evidence>
<accession>A0A3G3JYV2</accession>
<dbReference type="InterPro" id="IPR022525">
    <property type="entry name" value="GNAT_AblB"/>
</dbReference>
<name>A0A3G3JYV2_9BACL</name>
<dbReference type="Gene3D" id="3.40.630.30">
    <property type="match status" value="1"/>
</dbReference>
<dbReference type="AlphaFoldDB" id="A0A3G3JYV2"/>
<protein>
    <submittedName>
        <fullName evidence="2">Putative beta-lysine N-acetyltransferase</fullName>
    </submittedName>
</protein>